<dbReference type="SUPFAM" id="SSF50969">
    <property type="entry name" value="YVTN repeat-like/Quinoprotein amine dehydrogenase"/>
    <property type="match status" value="1"/>
</dbReference>
<evidence type="ECO:0008006" key="2">
    <source>
        <dbReference type="Google" id="ProtNLM"/>
    </source>
</evidence>
<feature type="non-terminal residue" evidence="1">
    <location>
        <position position="1"/>
    </location>
</feature>
<dbReference type="PANTHER" id="PTHR19879:SF9">
    <property type="entry name" value="TRANSCRIPTION INITIATION FACTOR TFIID SUBUNIT 5"/>
    <property type="match status" value="1"/>
</dbReference>
<dbReference type="Gene3D" id="2.130.10.10">
    <property type="entry name" value="YVTN repeat-like/Quinoprotein amine dehydrogenase"/>
    <property type="match status" value="1"/>
</dbReference>
<dbReference type="AlphaFoldDB" id="X1VW04"/>
<proteinExistence type="predicted"/>
<gene>
    <name evidence="1" type="ORF">S12H4_58942</name>
</gene>
<comment type="caution">
    <text evidence="1">The sequence shown here is derived from an EMBL/GenBank/DDBJ whole genome shotgun (WGS) entry which is preliminary data.</text>
</comment>
<organism evidence="1">
    <name type="scientific">marine sediment metagenome</name>
    <dbReference type="NCBI Taxonomy" id="412755"/>
    <lineage>
        <taxon>unclassified sequences</taxon>
        <taxon>metagenomes</taxon>
        <taxon>ecological metagenomes</taxon>
    </lineage>
</organism>
<dbReference type="PANTHER" id="PTHR19879">
    <property type="entry name" value="TRANSCRIPTION INITIATION FACTOR TFIID"/>
    <property type="match status" value="1"/>
</dbReference>
<evidence type="ECO:0000313" key="1">
    <source>
        <dbReference type="EMBL" id="GAJ22446.1"/>
    </source>
</evidence>
<reference evidence="1" key="1">
    <citation type="journal article" date="2014" name="Front. Microbiol.">
        <title>High frequency of phylogenetically diverse reductive dehalogenase-homologous genes in deep subseafloor sedimentary metagenomes.</title>
        <authorList>
            <person name="Kawai M."/>
            <person name="Futagami T."/>
            <person name="Toyoda A."/>
            <person name="Takaki Y."/>
            <person name="Nishi S."/>
            <person name="Hori S."/>
            <person name="Arai W."/>
            <person name="Tsubouchi T."/>
            <person name="Morono Y."/>
            <person name="Uchiyama I."/>
            <person name="Ito T."/>
            <person name="Fujiyama A."/>
            <person name="Inagaki F."/>
            <person name="Takami H."/>
        </authorList>
    </citation>
    <scope>NUCLEOTIDE SEQUENCE</scope>
    <source>
        <strain evidence="1">Expedition CK06-06</strain>
    </source>
</reference>
<dbReference type="EMBL" id="BARW01038394">
    <property type="protein sequence ID" value="GAJ22446.1"/>
    <property type="molecule type" value="Genomic_DNA"/>
</dbReference>
<name>X1VW04_9ZZZZ</name>
<dbReference type="InterPro" id="IPR015943">
    <property type="entry name" value="WD40/YVTN_repeat-like_dom_sf"/>
</dbReference>
<dbReference type="InterPro" id="IPR001680">
    <property type="entry name" value="WD40_rpt"/>
</dbReference>
<dbReference type="InterPro" id="IPR011044">
    <property type="entry name" value="Quino_amine_DH_bsu"/>
</dbReference>
<accession>X1VW04</accession>
<protein>
    <recommendedName>
        <fullName evidence="2">Anaphase-promoting complex subunit 4 WD40 domain-containing protein</fullName>
    </recommendedName>
</protein>
<sequence length="125" mass="13778">VWRFSELTRFKAVAFSPVGTSVAALDQYDHVWLHNIETGEQRTFSSDGFDSLTFSPNGRTLALVGYIVRIVDVSTGSELVAFDGHVKPSFWTKRGATALAFSPDGKSLTAATNNGVYLWEFQRGE</sequence>
<dbReference type="Pfam" id="PF00400">
    <property type="entry name" value="WD40"/>
    <property type="match status" value="1"/>
</dbReference>